<name>A0A812T0Q7_9DINO</name>
<dbReference type="EMBL" id="CAJNJA010023433">
    <property type="protein sequence ID" value="CAE7510692.1"/>
    <property type="molecule type" value="Genomic_DNA"/>
</dbReference>
<evidence type="ECO:0000313" key="2">
    <source>
        <dbReference type="Proteomes" id="UP000601435"/>
    </source>
</evidence>
<accession>A0A812T0Q7</accession>
<reference evidence="1" key="1">
    <citation type="submission" date="2021-02" db="EMBL/GenBank/DDBJ databases">
        <authorList>
            <person name="Dougan E. K."/>
            <person name="Rhodes N."/>
            <person name="Thang M."/>
            <person name="Chan C."/>
        </authorList>
    </citation>
    <scope>NUCLEOTIDE SEQUENCE</scope>
</reference>
<dbReference type="Proteomes" id="UP000601435">
    <property type="component" value="Unassembled WGS sequence"/>
</dbReference>
<evidence type="ECO:0000313" key="1">
    <source>
        <dbReference type="EMBL" id="CAE7510692.1"/>
    </source>
</evidence>
<feature type="non-terminal residue" evidence="1">
    <location>
        <position position="1"/>
    </location>
</feature>
<protein>
    <submittedName>
        <fullName evidence="1">Uncharacterized protein</fullName>
    </submittedName>
</protein>
<organism evidence="1 2">
    <name type="scientific">Symbiodinium necroappetens</name>
    <dbReference type="NCBI Taxonomy" id="1628268"/>
    <lineage>
        <taxon>Eukaryota</taxon>
        <taxon>Sar</taxon>
        <taxon>Alveolata</taxon>
        <taxon>Dinophyceae</taxon>
        <taxon>Suessiales</taxon>
        <taxon>Symbiodiniaceae</taxon>
        <taxon>Symbiodinium</taxon>
    </lineage>
</organism>
<comment type="caution">
    <text evidence="1">The sequence shown here is derived from an EMBL/GenBank/DDBJ whole genome shotgun (WGS) entry which is preliminary data.</text>
</comment>
<proteinExistence type="predicted"/>
<dbReference type="AlphaFoldDB" id="A0A812T0Q7"/>
<dbReference type="OrthoDB" id="410361at2759"/>
<keyword evidence="2" id="KW-1185">Reference proteome</keyword>
<gene>
    <name evidence="1" type="ORF">SNEC2469_LOCUS14588</name>
</gene>
<sequence>MSRFAAWAKKQQEDKGEGLVLAGIPIESLPKRQLEPFLVDNSLLASHSAGLRYRSARDLVDKNQALKSARWGSVVWGVLDEDGQWLKVKAGRYLPVHIGGIQVLKVLPSAPPREDSEDEDKQIAEPQTRLGTLKVPSMFRPVTEDASIEALGHGAWYHVVAERVAVREGPSLGAAAVSSLRR</sequence>